<gene>
    <name evidence="1" type="ORF">SAMN05192533_11840</name>
</gene>
<name>A0A1H8IR99_9BACI</name>
<dbReference type="AlphaFoldDB" id="A0A1H8IR99"/>
<evidence type="ECO:0000313" key="2">
    <source>
        <dbReference type="Proteomes" id="UP000198553"/>
    </source>
</evidence>
<dbReference type="EMBL" id="FOBW01000018">
    <property type="protein sequence ID" value="SEN71440.1"/>
    <property type="molecule type" value="Genomic_DNA"/>
</dbReference>
<evidence type="ECO:0000313" key="1">
    <source>
        <dbReference type="EMBL" id="SEN71440.1"/>
    </source>
</evidence>
<reference evidence="2" key="1">
    <citation type="submission" date="2016-10" db="EMBL/GenBank/DDBJ databases">
        <authorList>
            <person name="Varghese N."/>
            <person name="Submissions S."/>
        </authorList>
    </citation>
    <scope>NUCLEOTIDE SEQUENCE [LARGE SCALE GENOMIC DNA]</scope>
    <source>
        <strain evidence="2">B48,IBRC-M 10115,DSM 25386,CECT 8001</strain>
    </source>
</reference>
<proteinExistence type="predicted"/>
<protein>
    <submittedName>
        <fullName evidence="1">Uncharacterized protein</fullName>
    </submittedName>
</protein>
<accession>A0A1H8IR99</accession>
<organism evidence="1 2">
    <name type="scientific">Mesobacillus persicus</name>
    <dbReference type="NCBI Taxonomy" id="930146"/>
    <lineage>
        <taxon>Bacteria</taxon>
        <taxon>Bacillati</taxon>
        <taxon>Bacillota</taxon>
        <taxon>Bacilli</taxon>
        <taxon>Bacillales</taxon>
        <taxon>Bacillaceae</taxon>
        <taxon>Mesobacillus</taxon>
    </lineage>
</organism>
<sequence length="36" mass="4376">MAHQTILIFIKYPSQNVYFLPFLGINRRDKSYEKDE</sequence>
<keyword evidence="2" id="KW-1185">Reference proteome</keyword>
<dbReference type="STRING" id="930146.SAMN05192533_11840"/>
<dbReference type="Proteomes" id="UP000198553">
    <property type="component" value="Unassembled WGS sequence"/>
</dbReference>